<evidence type="ECO:0000313" key="1">
    <source>
        <dbReference type="EMBL" id="TCJ88062.1"/>
    </source>
</evidence>
<reference evidence="1 2" key="1">
    <citation type="submission" date="2019-03" db="EMBL/GenBank/DDBJ databases">
        <title>Genomic Encyclopedia of Type Strains, Phase IV (KMG-IV): sequencing the most valuable type-strain genomes for metagenomic binning, comparative biology and taxonomic classification.</title>
        <authorList>
            <person name="Goeker M."/>
        </authorList>
    </citation>
    <scope>NUCLEOTIDE SEQUENCE [LARGE SCALE GENOMIC DNA]</scope>
    <source>
        <strain evidence="1 2">DSM 44684</strain>
    </source>
</reference>
<dbReference type="AlphaFoldDB" id="A0A4R1F657"/>
<organism evidence="1 2">
    <name type="scientific">Nocardia alba</name>
    <dbReference type="NCBI Taxonomy" id="225051"/>
    <lineage>
        <taxon>Bacteria</taxon>
        <taxon>Bacillati</taxon>
        <taxon>Actinomycetota</taxon>
        <taxon>Actinomycetes</taxon>
        <taxon>Mycobacteriales</taxon>
        <taxon>Nocardiaceae</taxon>
        <taxon>Nocardia</taxon>
    </lineage>
</organism>
<dbReference type="EMBL" id="SMFR01000014">
    <property type="protein sequence ID" value="TCJ88062.1"/>
    <property type="molecule type" value="Genomic_DNA"/>
</dbReference>
<protein>
    <submittedName>
        <fullName evidence="1">Extracellular solute-binding protein (Family 3)</fullName>
    </submittedName>
</protein>
<dbReference type="OrthoDB" id="9807888at2"/>
<comment type="caution">
    <text evidence="1">The sequence shown here is derived from an EMBL/GenBank/DDBJ whole genome shotgun (WGS) entry which is preliminary data.</text>
</comment>
<name>A0A4R1F657_9NOCA</name>
<dbReference type="SUPFAM" id="SSF53850">
    <property type="entry name" value="Periplasmic binding protein-like II"/>
    <property type="match status" value="1"/>
</dbReference>
<dbReference type="STRING" id="1210063.GCA_001612665_06609"/>
<feature type="non-terminal residue" evidence="1">
    <location>
        <position position="1"/>
    </location>
</feature>
<sequence length="53" mass="5713">YGIGLKKGDSELRTKVNDAIQAMIDDGSWKAAQEKNFAGTGFAVPAPPTIDRY</sequence>
<proteinExistence type="predicted"/>
<dbReference type="Gene3D" id="3.40.190.10">
    <property type="entry name" value="Periplasmic binding protein-like II"/>
    <property type="match status" value="1"/>
</dbReference>
<evidence type="ECO:0000313" key="2">
    <source>
        <dbReference type="Proteomes" id="UP000294856"/>
    </source>
</evidence>
<keyword evidence="2" id="KW-1185">Reference proteome</keyword>
<dbReference type="Proteomes" id="UP000294856">
    <property type="component" value="Unassembled WGS sequence"/>
</dbReference>
<gene>
    <name evidence="1" type="ORF">DFR71_6701</name>
</gene>
<accession>A0A4R1F657</accession>